<organism evidence="9 10">
    <name type="scientific">Aerococcus viridans (strain ATCC 11563 / DSM 20340 / CCUG 4311 / JCM 20461 / NBRC 12219 / NCTC 8251 / M1)</name>
    <dbReference type="NCBI Taxonomy" id="655812"/>
    <lineage>
        <taxon>Bacteria</taxon>
        <taxon>Bacillati</taxon>
        <taxon>Bacillota</taxon>
        <taxon>Bacilli</taxon>
        <taxon>Lactobacillales</taxon>
        <taxon>Aerococcaceae</taxon>
        <taxon>Aerococcus</taxon>
    </lineage>
</organism>
<dbReference type="Proteomes" id="UP000003764">
    <property type="component" value="Unassembled WGS sequence"/>
</dbReference>
<dbReference type="Pfam" id="PF07690">
    <property type="entry name" value="MFS_1"/>
    <property type="match status" value="1"/>
</dbReference>
<keyword evidence="6 7" id="KW-0472">Membrane</keyword>
<reference evidence="9 10" key="1">
    <citation type="submission" date="2010-04" db="EMBL/GenBank/DDBJ databases">
        <authorList>
            <person name="Muzny D."/>
            <person name="Qin X."/>
            <person name="Deng J."/>
            <person name="Jiang H."/>
            <person name="Liu Y."/>
            <person name="Qu J."/>
            <person name="Song X.-Z."/>
            <person name="Zhang L."/>
            <person name="Thornton R."/>
            <person name="Coyle M."/>
            <person name="Francisco L."/>
            <person name="Jackson L."/>
            <person name="Javaid M."/>
            <person name="Korchina V."/>
            <person name="Kovar C."/>
            <person name="Mata R."/>
            <person name="Mathew T."/>
            <person name="Ngo R."/>
            <person name="Nguyen L."/>
            <person name="Nguyen N."/>
            <person name="Okwuonu G."/>
            <person name="Ongeri F."/>
            <person name="Pham C."/>
            <person name="Simmons D."/>
            <person name="Wilczek-Boney K."/>
            <person name="Hale W."/>
            <person name="Jakkamsetti A."/>
            <person name="Pham P."/>
            <person name="Ruth R."/>
            <person name="San Lucas F."/>
            <person name="Warren J."/>
            <person name="Zhang J."/>
            <person name="Zhao Z."/>
            <person name="Zhou C."/>
            <person name="Zhu D."/>
            <person name="Lee S."/>
            <person name="Bess C."/>
            <person name="Blankenburg K."/>
            <person name="Forbes L."/>
            <person name="Fu Q."/>
            <person name="Gubbala S."/>
            <person name="Hirani K."/>
            <person name="Jayaseelan J.C."/>
            <person name="Lara F."/>
            <person name="Munidasa M."/>
            <person name="Palculict T."/>
            <person name="Patil S."/>
            <person name="Pu L.-L."/>
            <person name="Saada N."/>
            <person name="Tang L."/>
            <person name="Weissenberger G."/>
            <person name="Zhu Y."/>
            <person name="Hemphill L."/>
            <person name="Shang Y."/>
            <person name="Youmans B."/>
            <person name="Ayvaz T."/>
            <person name="Ross M."/>
            <person name="Santibanez J."/>
            <person name="Aqrawi P."/>
            <person name="Gross S."/>
            <person name="Joshi V."/>
            <person name="Fowler G."/>
            <person name="Nazareth L."/>
            <person name="Reid J."/>
            <person name="Worley K."/>
            <person name="Petrosino J."/>
            <person name="Highlander S."/>
            <person name="Gibbs R."/>
            <person name="Gibbs R."/>
        </authorList>
    </citation>
    <scope>NUCLEOTIDE SEQUENCE [LARGE SCALE GENOMIC DNA]</scope>
    <source>
        <strain evidence="9 10">ATCC 11563</strain>
    </source>
</reference>
<evidence type="ECO:0000256" key="2">
    <source>
        <dbReference type="ARBA" id="ARBA00022448"/>
    </source>
</evidence>
<evidence type="ECO:0000256" key="3">
    <source>
        <dbReference type="ARBA" id="ARBA00022475"/>
    </source>
</evidence>
<keyword evidence="3" id="KW-1003">Cell membrane</keyword>
<feature type="transmembrane region" description="Helical" evidence="7">
    <location>
        <begin position="54"/>
        <end position="74"/>
    </location>
</feature>
<dbReference type="CDD" id="cd06173">
    <property type="entry name" value="MFS_MefA_like"/>
    <property type="match status" value="1"/>
</dbReference>
<evidence type="ECO:0000256" key="1">
    <source>
        <dbReference type="ARBA" id="ARBA00004651"/>
    </source>
</evidence>
<keyword evidence="10" id="KW-1185">Reference proteome</keyword>
<feature type="transmembrane region" description="Helical" evidence="7">
    <location>
        <begin position="318"/>
        <end position="343"/>
    </location>
</feature>
<evidence type="ECO:0000256" key="4">
    <source>
        <dbReference type="ARBA" id="ARBA00022692"/>
    </source>
</evidence>
<sequence length="418" mass="45932">MGEISMNEINEQTNRNWVRDVALFLTSQGISLFGSSIVQYAIMWHITIETGSGIMMTLYIICAFLPTFLLSPVTGVWADRFNRKQLIMWADGGIAVATLILALLYMQGYQEIWMLLIVATIRAFGAAVQTPAVGAILPQIVPKSELTRINGLNSSIQGILNFGSPLISAGLLAAWPLAYIFLVDVVTAGLAIVTMLFLKVRTHDKASRNQSASYTADFMMGVRYVKNHDFLRNLFIFFGIFMLLIAPASMLPTLVVTRTYGDEVWRLSAIEIAFSVGFVLGGGLISWWQGFPNRIKTMALGSFILAACTLGLGSTSNFWLYVVLMVITGIAVPLFNTPSMVLIQDHVEEAYLGRVFGVMSMINTAMMPLGMALFGPLADFMPISYILLFAGFALVILSFGFLRNKALLEAGKPIVKIK</sequence>
<proteinExistence type="predicted"/>
<feature type="transmembrane region" description="Helical" evidence="7">
    <location>
        <begin position="295"/>
        <end position="312"/>
    </location>
</feature>
<feature type="domain" description="Major facilitator superfamily (MFS) profile" evidence="8">
    <location>
        <begin position="1"/>
        <end position="203"/>
    </location>
</feature>
<dbReference type="PANTHER" id="PTHR43266">
    <property type="entry name" value="MACROLIDE-EFFLUX PROTEIN"/>
    <property type="match status" value="1"/>
</dbReference>
<comment type="caution">
    <text evidence="9">The sequence shown here is derived from an EMBL/GenBank/DDBJ whole genome shotgun (WGS) entry which is preliminary data.</text>
</comment>
<feature type="transmembrane region" description="Helical" evidence="7">
    <location>
        <begin position="177"/>
        <end position="198"/>
    </location>
</feature>
<dbReference type="EMBL" id="ADNT01000059">
    <property type="protein sequence ID" value="EFG49891.1"/>
    <property type="molecule type" value="Genomic_DNA"/>
</dbReference>
<dbReference type="InterPro" id="IPR036259">
    <property type="entry name" value="MFS_trans_sf"/>
</dbReference>
<feature type="transmembrane region" description="Helical" evidence="7">
    <location>
        <begin position="86"/>
        <end position="106"/>
    </location>
</feature>
<feature type="transmembrane region" description="Helical" evidence="7">
    <location>
        <begin position="234"/>
        <end position="255"/>
    </location>
</feature>
<name>A0ABP2I7S6_AERVM</name>
<keyword evidence="4 7" id="KW-0812">Transmembrane</keyword>
<evidence type="ECO:0000313" key="10">
    <source>
        <dbReference type="Proteomes" id="UP000003764"/>
    </source>
</evidence>
<evidence type="ECO:0000259" key="8">
    <source>
        <dbReference type="PROSITE" id="PS50850"/>
    </source>
</evidence>
<comment type="subcellular location">
    <subcellularLocation>
        <location evidence="1">Cell membrane</location>
        <topology evidence="1">Multi-pass membrane protein</topology>
    </subcellularLocation>
</comment>
<evidence type="ECO:0000313" key="9">
    <source>
        <dbReference type="EMBL" id="EFG49891.1"/>
    </source>
</evidence>
<evidence type="ECO:0000256" key="5">
    <source>
        <dbReference type="ARBA" id="ARBA00022989"/>
    </source>
</evidence>
<protein>
    <submittedName>
        <fullName evidence="9">Transporter, major facilitator family protein</fullName>
    </submittedName>
</protein>
<dbReference type="PROSITE" id="PS50850">
    <property type="entry name" value="MFS"/>
    <property type="match status" value="1"/>
</dbReference>
<evidence type="ECO:0000256" key="7">
    <source>
        <dbReference type="SAM" id="Phobius"/>
    </source>
</evidence>
<feature type="transmembrane region" description="Helical" evidence="7">
    <location>
        <begin position="355"/>
        <end position="377"/>
    </location>
</feature>
<dbReference type="PANTHER" id="PTHR43266:SF10">
    <property type="entry name" value="BACILYSIN EXPORTER BACE-RELATED"/>
    <property type="match status" value="1"/>
</dbReference>
<feature type="transmembrane region" description="Helical" evidence="7">
    <location>
        <begin position="21"/>
        <end position="42"/>
    </location>
</feature>
<gene>
    <name evidence="9" type="ORF">HMPREF0061_0817</name>
</gene>
<dbReference type="Gene3D" id="1.20.1250.20">
    <property type="entry name" value="MFS general substrate transporter like domains"/>
    <property type="match status" value="1"/>
</dbReference>
<accession>A0ABP2I7S6</accession>
<keyword evidence="2" id="KW-0813">Transport</keyword>
<evidence type="ECO:0000256" key="6">
    <source>
        <dbReference type="ARBA" id="ARBA00023136"/>
    </source>
</evidence>
<dbReference type="InterPro" id="IPR020846">
    <property type="entry name" value="MFS_dom"/>
</dbReference>
<keyword evidence="5 7" id="KW-1133">Transmembrane helix</keyword>
<feature type="transmembrane region" description="Helical" evidence="7">
    <location>
        <begin position="267"/>
        <end position="288"/>
    </location>
</feature>
<dbReference type="InterPro" id="IPR011701">
    <property type="entry name" value="MFS"/>
</dbReference>
<feature type="transmembrane region" description="Helical" evidence="7">
    <location>
        <begin position="383"/>
        <end position="402"/>
    </location>
</feature>
<dbReference type="SUPFAM" id="SSF103473">
    <property type="entry name" value="MFS general substrate transporter"/>
    <property type="match status" value="1"/>
</dbReference>